<evidence type="ECO:0000256" key="5">
    <source>
        <dbReference type="ARBA" id="ARBA00011881"/>
    </source>
</evidence>
<dbReference type="InterPro" id="IPR011059">
    <property type="entry name" value="Metal-dep_hydrolase_composite"/>
</dbReference>
<evidence type="ECO:0000313" key="11">
    <source>
        <dbReference type="Ensembl" id="ENSOANP00000024583.3"/>
    </source>
</evidence>
<dbReference type="UniPathway" id="UPA00395">
    <property type="reaction ID" value="UER00653"/>
</dbReference>
<dbReference type="GeneID" id="100082873"/>
<dbReference type="NCBIfam" id="TIGR03178">
    <property type="entry name" value="allantoinase"/>
    <property type="match status" value="1"/>
</dbReference>
<evidence type="ECO:0000256" key="7">
    <source>
        <dbReference type="ARBA" id="ARBA00022723"/>
    </source>
</evidence>
<dbReference type="GO" id="GO:0000256">
    <property type="term" value="P:allantoin catabolic process"/>
    <property type="evidence" value="ECO:0007669"/>
    <property type="project" value="UniProtKB-UniPathway"/>
</dbReference>
<dbReference type="Gene3D" id="3.20.20.140">
    <property type="entry name" value="Metal-dependent hydrolases"/>
    <property type="match status" value="1"/>
</dbReference>
<dbReference type="InterPro" id="IPR017593">
    <property type="entry name" value="Allantoinase"/>
</dbReference>
<sequence>MSKRSSQPTQIGTSGVEVGMEVTILRSNRVVLNDEVVPAEILISSGTITNILRGGRRTQSHVEKVLDVGDLVVMPGVVDCHVHINEPGRTDWEGYYSATRAAAAGGITTVVDMPLNCIPPTTTLSNFHTKLEKARGQCHVDVAFWGGVIPGNQAELVPMLKAGVLGFKCFLIASGVEEFPHVCCKDLEMVMNELQGTDSVLLFHAEEELDLEANTTEDADPSEYSTFLATRPDSMEVEAIQTISQLCLRYKVRCHVVHLSTAQALPVIREARRKGAPLTVETTHHYLTLAAGHIPPGGTYFKCCPPIRSKNNQEQLWLALRNRDIDMVVSDHSPCTPDLKHLDSGDFLRAWGGISSLQLGLPLFWTSARRRGFSLRDVAELLCKNPAKLSGLGLRKGSLLPGLDADLVIWDPDEEFQVTENMIQHKHKLTPYLGFHLQGKVFATVLRGRLIYMNGKFTSTAQGDTLLVPNKVPGKTAVSYY</sequence>
<comment type="subunit">
    <text evidence="5">Homotetramer.</text>
</comment>
<dbReference type="InterPro" id="IPR006680">
    <property type="entry name" value="Amidohydro-rel"/>
</dbReference>
<keyword evidence="7" id="KW-0479">Metal-binding</keyword>
<protein>
    <recommendedName>
        <fullName evidence="6">allantoinase</fullName>
        <ecNumber evidence="6">3.5.2.5</ecNumber>
    </recommendedName>
</protein>
<evidence type="ECO:0000256" key="4">
    <source>
        <dbReference type="ARBA" id="ARBA00010368"/>
    </source>
</evidence>
<dbReference type="GO" id="GO:0004038">
    <property type="term" value="F:allantoinase activity"/>
    <property type="evidence" value="ECO:0000318"/>
    <property type="project" value="GO_Central"/>
</dbReference>
<evidence type="ECO:0000256" key="3">
    <source>
        <dbReference type="ARBA" id="ARBA00004968"/>
    </source>
</evidence>
<evidence type="ECO:0000259" key="10">
    <source>
        <dbReference type="Pfam" id="PF01979"/>
    </source>
</evidence>
<dbReference type="KEGG" id="oaa:100082873"/>
<comment type="cofactor">
    <cofactor evidence="2">
        <name>Zn(2+)</name>
        <dbReference type="ChEBI" id="CHEBI:29105"/>
    </cofactor>
</comment>
<dbReference type="OrthoDB" id="1924787at2759"/>
<evidence type="ECO:0000256" key="2">
    <source>
        <dbReference type="ARBA" id="ARBA00001947"/>
    </source>
</evidence>
<accession>F7DRE9</accession>
<dbReference type="EC" id="3.5.2.5" evidence="6"/>
<dbReference type="AlphaFoldDB" id="F7DRE9"/>
<evidence type="ECO:0000256" key="8">
    <source>
        <dbReference type="ARBA" id="ARBA00022801"/>
    </source>
</evidence>
<proteinExistence type="inferred from homology"/>
<dbReference type="FunFam" id="3.20.20.140:FF:000032">
    <property type="entry name" value="Allantoinase Dal1"/>
    <property type="match status" value="1"/>
</dbReference>
<dbReference type="CDD" id="cd01315">
    <property type="entry name" value="L-HYD_ALN"/>
    <property type="match status" value="1"/>
</dbReference>
<keyword evidence="8" id="KW-0378">Hydrolase</keyword>
<gene>
    <name evidence="11" type="primary">LOC100082873</name>
</gene>
<dbReference type="PANTHER" id="PTHR43668">
    <property type="entry name" value="ALLANTOINASE"/>
    <property type="match status" value="1"/>
</dbReference>
<dbReference type="InterPro" id="IPR032466">
    <property type="entry name" value="Metal_Hydrolase"/>
</dbReference>
<evidence type="ECO:0000256" key="6">
    <source>
        <dbReference type="ARBA" id="ARBA00012863"/>
    </source>
</evidence>
<evidence type="ECO:0000313" key="12">
    <source>
        <dbReference type="Proteomes" id="UP000002279"/>
    </source>
</evidence>
<comment type="similarity">
    <text evidence="4">Belongs to the metallo-dependent hydrolases superfamily. Allantoinase family.</text>
</comment>
<keyword evidence="9" id="KW-0862">Zinc</keyword>
<dbReference type="eggNOG" id="KOG2584">
    <property type="taxonomic scope" value="Eukaryota"/>
</dbReference>
<dbReference type="PANTHER" id="PTHR43668:SF2">
    <property type="entry name" value="ALLANTOINASE"/>
    <property type="match status" value="1"/>
</dbReference>
<dbReference type="Bgee" id="ENSOANG00000015605">
    <property type="expression patterns" value="Expressed in liver and 3 other cell types or tissues"/>
</dbReference>
<dbReference type="RefSeq" id="XP_028924285.1">
    <property type="nucleotide sequence ID" value="XM_029068452.2"/>
</dbReference>
<dbReference type="Proteomes" id="UP000002279">
    <property type="component" value="Chromosome 7"/>
</dbReference>
<dbReference type="HOGENOM" id="CLU_015572_4_0_1"/>
<dbReference type="Ensembl" id="ENSOANT00000024587.3">
    <property type="protein sequence ID" value="ENSOANP00000024583.3"/>
    <property type="gene ID" value="ENSOANG00000015605.3"/>
</dbReference>
<dbReference type="GO" id="GO:0050897">
    <property type="term" value="F:cobalt ion binding"/>
    <property type="evidence" value="ECO:0007669"/>
    <property type="project" value="InterPro"/>
</dbReference>
<dbReference type="InParanoid" id="F7DRE9"/>
<dbReference type="Pfam" id="PF01979">
    <property type="entry name" value="Amidohydro_1"/>
    <property type="match status" value="1"/>
</dbReference>
<dbReference type="SUPFAM" id="SSF51556">
    <property type="entry name" value="Metallo-dependent hydrolases"/>
    <property type="match status" value="1"/>
</dbReference>
<organism evidence="11 12">
    <name type="scientific">Ornithorhynchus anatinus</name>
    <name type="common">Duckbill platypus</name>
    <dbReference type="NCBI Taxonomy" id="9258"/>
    <lineage>
        <taxon>Eukaryota</taxon>
        <taxon>Metazoa</taxon>
        <taxon>Chordata</taxon>
        <taxon>Craniata</taxon>
        <taxon>Vertebrata</taxon>
        <taxon>Euteleostomi</taxon>
        <taxon>Mammalia</taxon>
        <taxon>Monotremata</taxon>
        <taxon>Ornithorhynchidae</taxon>
        <taxon>Ornithorhynchus</taxon>
    </lineage>
</organism>
<dbReference type="STRING" id="9258.ENSOANP00000024583"/>
<keyword evidence="12" id="KW-1185">Reference proteome</keyword>
<dbReference type="OMA" id="SRLHVCH"/>
<name>F7DRE9_ORNAN</name>
<feature type="domain" description="Amidohydrolase-related" evidence="10">
    <location>
        <begin position="72"/>
        <end position="448"/>
    </location>
</feature>
<dbReference type="GO" id="GO:0006145">
    <property type="term" value="P:purine nucleobase catabolic process"/>
    <property type="evidence" value="ECO:0000318"/>
    <property type="project" value="GO_Central"/>
</dbReference>
<comment type="pathway">
    <text evidence="3">Nitrogen metabolism; (S)-allantoin degradation; allantoate from (S)-allantoin: step 1/1.</text>
</comment>
<reference evidence="11" key="2">
    <citation type="submission" date="2025-08" db="UniProtKB">
        <authorList>
            <consortium name="Ensembl"/>
        </authorList>
    </citation>
    <scope>IDENTIFICATION</scope>
    <source>
        <strain evidence="11">Glennie</strain>
    </source>
</reference>
<dbReference type="SUPFAM" id="SSF51338">
    <property type="entry name" value="Composite domain of metallo-dependent hydrolases"/>
    <property type="match status" value="1"/>
</dbReference>
<evidence type="ECO:0000256" key="9">
    <source>
        <dbReference type="ARBA" id="ARBA00022833"/>
    </source>
</evidence>
<dbReference type="GO" id="GO:0008270">
    <property type="term" value="F:zinc ion binding"/>
    <property type="evidence" value="ECO:0007669"/>
    <property type="project" value="InterPro"/>
</dbReference>
<reference evidence="11" key="3">
    <citation type="submission" date="2025-09" db="UniProtKB">
        <authorList>
            <consortium name="Ensembl"/>
        </authorList>
    </citation>
    <scope>IDENTIFICATION</scope>
    <source>
        <strain evidence="11">Glennie</strain>
    </source>
</reference>
<dbReference type="GeneTree" id="ENSGT01030000234527"/>
<dbReference type="GO" id="GO:0005737">
    <property type="term" value="C:cytoplasm"/>
    <property type="evidence" value="ECO:0000318"/>
    <property type="project" value="GO_Central"/>
</dbReference>
<evidence type="ECO:0000256" key="1">
    <source>
        <dbReference type="ARBA" id="ARBA00001756"/>
    </source>
</evidence>
<dbReference type="InterPro" id="IPR050138">
    <property type="entry name" value="DHOase/Allantoinase_Hydrolase"/>
</dbReference>
<reference evidence="11 12" key="1">
    <citation type="journal article" date="2008" name="Nature">
        <title>Genome analysis of the platypus reveals unique signatures of evolution.</title>
        <authorList>
            <person name="Warren W.C."/>
            <person name="Hillier L.W."/>
            <person name="Marshall Graves J.A."/>
            <person name="Birney E."/>
            <person name="Ponting C.P."/>
            <person name="Grutzner F."/>
            <person name="Belov K."/>
            <person name="Miller W."/>
            <person name="Clarke L."/>
            <person name="Chinwalla A.T."/>
            <person name="Yang S.P."/>
            <person name="Heger A."/>
            <person name="Locke D.P."/>
            <person name="Miethke P."/>
            <person name="Waters P.D."/>
            <person name="Veyrunes F."/>
            <person name="Fulton L."/>
            <person name="Fulton B."/>
            <person name="Graves T."/>
            <person name="Wallis J."/>
            <person name="Puente X.S."/>
            <person name="Lopez-Otin C."/>
            <person name="Ordonez G.R."/>
            <person name="Eichler E.E."/>
            <person name="Chen L."/>
            <person name="Cheng Z."/>
            <person name="Deakin J.E."/>
            <person name="Alsop A."/>
            <person name="Thompson K."/>
            <person name="Kirby P."/>
            <person name="Papenfuss A.T."/>
            <person name="Wakefield M.J."/>
            <person name="Olender T."/>
            <person name="Lancet D."/>
            <person name="Huttley G.A."/>
            <person name="Smit A.F."/>
            <person name="Pask A."/>
            <person name="Temple-Smith P."/>
            <person name="Batzer M.A."/>
            <person name="Walker J.A."/>
            <person name="Konkel M.K."/>
            <person name="Harris R.S."/>
            <person name="Whittington C.M."/>
            <person name="Wong E.S."/>
            <person name="Gemmell N.J."/>
            <person name="Buschiazzo E."/>
            <person name="Vargas Jentzsch I.M."/>
            <person name="Merkel A."/>
            <person name="Schmitz J."/>
            <person name="Zemann A."/>
            <person name="Churakov G."/>
            <person name="Kriegs J.O."/>
            <person name="Brosius J."/>
            <person name="Murchison E.P."/>
            <person name="Sachidanandam R."/>
            <person name="Smith C."/>
            <person name="Hannon G.J."/>
            <person name="Tsend-Ayush E."/>
            <person name="McMillan D."/>
            <person name="Attenborough R."/>
            <person name="Rens W."/>
            <person name="Ferguson-Smith M."/>
            <person name="Lefevre C.M."/>
            <person name="Sharp J.A."/>
            <person name="Nicholas K.R."/>
            <person name="Ray D.A."/>
            <person name="Kube M."/>
            <person name="Reinhardt R."/>
            <person name="Pringle T.H."/>
            <person name="Taylor J."/>
            <person name="Jones R.C."/>
            <person name="Nixon B."/>
            <person name="Dacheux J.L."/>
            <person name="Niwa H."/>
            <person name="Sekita Y."/>
            <person name="Huang X."/>
            <person name="Stark A."/>
            <person name="Kheradpour P."/>
            <person name="Kellis M."/>
            <person name="Flicek P."/>
            <person name="Chen Y."/>
            <person name="Webber C."/>
            <person name="Hardison R."/>
            <person name="Nelson J."/>
            <person name="Hallsworth-Pepin K."/>
            <person name="Delehaunty K."/>
            <person name="Markovic C."/>
            <person name="Minx P."/>
            <person name="Feng Y."/>
            <person name="Kremitzki C."/>
            <person name="Mitreva M."/>
            <person name="Glasscock J."/>
            <person name="Wylie T."/>
            <person name="Wohldmann P."/>
            <person name="Thiru P."/>
            <person name="Nhan M.N."/>
            <person name="Pohl C.S."/>
            <person name="Smith S.M."/>
            <person name="Hou S."/>
            <person name="Nefedov M."/>
            <person name="de Jong P.J."/>
            <person name="Renfree M.B."/>
            <person name="Mardis E.R."/>
            <person name="Wilson R.K."/>
        </authorList>
    </citation>
    <scope>NUCLEOTIDE SEQUENCE [LARGE SCALE GENOMIC DNA]</scope>
    <source>
        <strain evidence="11 12">Glennie</strain>
    </source>
</reference>
<comment type="catalytic activity">
    <reaction evidence="1">
        <text>(S)-allantoin + H2O = allantoate + H(+)</text>
        <dbReference type="Rhea" id="RHEA:17029"/>
        <dbReference type="ChEBI" id="CHEBI:15377"/>
        <dbReference type="ChEBI" id="CHEBI:15378"/>
        <dbReference type="ChEBI" id="CHEBI:15678"/>
        <dbReference type="ChEBI" id="CHEBI:17536"/>
        <dbReference type="EC" id="3.5.2.5"/>
    </reaction>
</comment>